<gene>
    <name evidence="1" type="ORF">METZ01_LOCUS69030</name>
</gene>
<reference evidence="1" key="1">
    <citation type="submission" date="2018-05" db="EMBL/GenBank/DDBJ databases">
        <authorList>
            <person name="Lanie J.A."/>
            <person name="Ng W.-L."/>
            <person name="Kazmierczak K.M."/>
            <person name="Andrzejewski T.M."/>
            <person name="Davidsen T.M."/>
            <person name="Wayne K.J."/>
            <person name="Tettelin H."/>
            <person name="Glass J.I."/>
            <person name="Rusch D."/>
            <person name="Podicherti R."/>
            <person name="Tsui H.-C.T."/>
            <person name="Winkler M.E."/>
        </authorList>
    </citation>
    <scope>NUCLEOTIDE SEQUENCE</scope>
</reference>
<organism evidence="1">
    <name type="scientific">marine metagenome</name>
    <dbReference type="NCBI Taxonomy" id="408172"/>
    <lineage>
        <taxon>unclassified sequences</taxon>
        <taxon>metagenomes</taxon>
        <taxon>ecological metagenomes</taxon>
    </lineage>
</organism>
<name>A0A381TJA5_9ZZZZ</name>
<dbReference type="EMBL" id="UINC01004692">
    <property type="protein sequence ID" value="SVA16176.1"/>
    <property type="molecule type" value="Genomic_DNA"/>
</dbReference>
<proteinExistence type="predicted"/>
<dbReference type="AlphaFoldDB" id="A0A381TJA5"/>
<accession>A0A381TJA5</accession>
<evidence type="ECO:0000313" key="1">
    <source>
        <dbReference type="EMBL" id="SVA16176.1"/>
    </source>
</evidence>
<protein>
    <submittedName>
        <fullName evidence="1">Uncharacterized protein</fullName>
    </submittedName>
</protein>
<sequence>MLGDKLGQIVGPVKTTVLPANGPNPRFETSVEGSGTLAGLNVNCMATYSSDMHSDGTLSGDCPNQGVIMTENGEVATFRATGVGKFNSEGGVDFGGVVYFRTATSALESLNAAAVVYYFKVNGEGIATWDLWEWKY</sequence>